<keyword evidence="1" id="KW-1133">Transmembrane helix</keyword>
<keyword evidence="3" id="KW-1185">Reference proteome</keyword>
<keyword evidence="1" id="KW-0812">Transmembrane</keyword>
<feature type="transmembrane region" description="Helical" evidence="1">
    <location>
        <begin position="738"/>
        <end position="758"/>
    </location>
</feature>
<evidence type="ECO:0000313" key="3">
    <source>
        <dbReference type="Proteomes" id="UP000318380"/>
    </source>
</evidence>
<feature type="transmembrane region" description="Helical" evidence="1">
    <location>
        <begin position="611"/>
        <end position="627"/>
    </location>
</feature>
<keyword evidence="2" id="KW-0808">Transferase</keyword>
<feature type="transmembrane region" description="Helical" evidence="1">
    <location>
        <begin position="633"/>
        <end position="649"/>
    </location>
</feature>
<feature type="transmembrane region" description="Helical" evidence="1">
    <location>
        <begin position="712"/>
        <end position="729"/>
    </location>
</feature>
<feature type="transmembrane region" description="Helical" evidence="1">
    <location>
        <begin position="790"/>
        <end position="811"/>
    </location>
</feature>
<dbReference type="Gene3D" id="3.90.550.10">
    <property type="entry name" value="Spore Coat Polysaccharide Biosynthesis Protein SpsA, Chain A"/>
    <property type="match status" value="1"/>
</dbReference>
<protein>
    <submittedName>
        <fullName evidence="2">GT2 family glycosyltransferase</fullName>
    </submittedName>
</protein>
<feature type="transmembrane region" description="Helical" evidence="1">
    <location>
        <begin position="959"/>
        <end position="979"/>
    </location>
</feature>
<dbReference type="InterPro" id="IPR029044">
    <property type="entry name" value="Nucleotide-diphossugar_trans"/>
</dbReference>
<dbReference type="AlphaFoldDB" id="A0A561BTJ4"/>
<dbReference type="PANTHER" id="PTHR43685:SF3">
    <property type="entry name" value="SLR2126 PROTEIN"/>
    <property type="match status" value="1"/>
</dbReference>
<dbReference type="GO" id="GO:0016740">
    <property type="term" value="F:transferase activity"/>
    <property type="evidence" value="ECO:0007669"/>
    <property type="project" value="UniProtKB-KW"/>
</dbReference>
<sequence>MVSPRRGLELVTTGRSVPLKVYPQQMESEAPAGWDFFDAVDVPTGLTHDPMGRAPVRHVVTAVVVGHEGAAWLPRLTEALWALDRRPERLIAVDTGSTDETAELLAAMPGVEPVVGVSARTGFGTAVSRGLEAVGFASIPSAVGPYGDDGHMPVVEWLWLLHDDCAPAPKALEHLLLQATLSPETGIWGPKLRLWPRDRELLEVGVTTSLGGRRDTGIENGELDQGQHDQVRQVLAVSSAGMLVRRDVWEALNGFDPRLPMFRDDIDFGWRASKAGFQVGVAPDAVVYHAQAAATGERALAGTRRHAYQLDRAHAYYTVLANAPGKLLPLLLLRFLLGTILRSAWFVLGKTPSGAVDEWTALLGTVLAGGWTQARKDRRRLNRVPYDSFKTLFSRSVHALRHNLEETGSTISERLREAWADEPEEQPVTSARRAKSTARVAVDQPRWRRQLIRRPFLVAWVFLAIGAVVAARGLIGSGVLRSPLLLPPHETLGALWHAAAAAPAGVTPPAWLAQFWALSTITFGPSGATNVVLLGAVPLAALAAWALLRAFVVDRVARAWGAAAYGLAVFTNGAVSQGRLGTCVAAIVLPLLGAAVHTVARRRRVVIQGSWRAAWFTGICLAVLFAFTPSLGLLVAVVLLVGALAGFGWRRQGRQLVFSVVLGLVLVLPWTIQLVLHPSRLGQEAGGPPTAAVGPGDSLANLLTGTPVGGPTPWWLAVPLILVALLAVTRESRQRYELLGWFAALAGLAGTLVASRLGGGSGPLMFLMTAGWILAVTVAWDSVGKSSELIVQGVLGLVLVATLVISGFWLVRGADGPLWRGPAQDLPAYLMSSQEPPQNASILVVRKDGTNPTRFSLVREGGPRMGSLEASPKPEQAKPITDVLSALGGGGTGEEGRQLAALAIDYVYLPAPVDPTLMSTLDSLPGLTRASATDGDASWLVDRTKVQGQTPIEAETRSIWRILGIVAWLIALISCLPTARRTVAVPQGTHARRTP</sequence>
<reference evidence="2 3" key="1">
    <citation type="submission" date="2019-06" db="EMBL/GenBank/DDBJ databases">
        <title>Sequencing the genomes of 1000 actinobacteria strains.</title>
        <authorList>
            <person name="Klenk H.-P."/>
        </authorList>
    </citation>
    <scope>NUCLEOTIDE SEQUENCE [LARGE SCALE GENOMIC DNA]</scope>
    <source>
        <strain evidence="2 3">DSM 24683</strain>
    </source>
</reference>
<comment type="caution">
    <text evidence="2">The sequence shown here is derived from an EMBL/GenBank/DDBJ whole genome shotgun (WGS) entry which is preliminary data.</text>
</comment>
<feature type="transmembrane region" description="Helical" evidence="1">
    <location>
        <begin position="579"/>
        <end position="599"/>
    </location>
</feature>
<proteinExistence type="predicted"/>
<dbReference type="Proteomes" id="UP000318380">
    <property type="component" value="Unassembled WGS sequence"/>
</dbReference>
<evidence type="ECO:0000313" key="2">
    <source>
        <dbReference type="EMBL" id="TWD82132.1"/>
    </source>
</evidence>
<name>A0A561BTJ4_9ACTN</name>
<dbReference type="PANTHER" id="PTHR43685">
    <property type="entry name" value="GLYCOSYLTRANSFERASE"/>
    <property type="match status" value="1"/>
</dbReference>
<feature type="transmembrane region" description="Helical" evidence="1">
    <location>
        <begin position="656"/>
        <end position="676"/>
    </location>
</feature>
<accession>A0A561BTJ4</accession>
<feature type="transmembrane region" description="Helical" evidence="1">
    <location>
        <begin position="456"/>
        <end position="475"/>
    </location>
</feature>
<dbReference type="Pfam" id="PF13641">
    <property type="entry name" value="Glyco_tranf_2_3"/>
    <property type="match status" value="1"/>
</dbReference>
<keyword evidence="1" id="KW-0472">Membrane</keyword>
<organism evidence="2 3">
    <name type="scientific">Kribbella amoyensis</name>
    <dbReference type="NCBI Taxonomy" id="996641"/>
    <lineage>
        <taxon>Bacteria</taxon>
        <taxon>Bacillati</taxon>
        <taxon>Actinomycetota</taxon>
        <taxon>Actinomycetes</taxon>
        <taxon>Propionibacteriales</taxon>
        <taxon>Kribbellaceae</taxon>
        <taxon>Kribbella</taxon>
    </lineage>
</organism>
<gene>
    <name evidence="2" type="ORF">FB561_3260</name>
</gene>
<feature type="transmembrane region" description="Helical" evidence="1">
    <location>
        <begin position="495"/>
        <end position="518"/>
    </location>
</feature>
<dbReference type="InterPro" id="IPR050834">
    <property type="entry name" value="Glycosyltransf_2"/>
</dbReference>
<feature type="transmembrane region" description="Helical" evidence="1">
    <location>
        <begin position="530"/>
        <end position="548"/>
    </location>
</feature>
<evidence type="ECO:0000256" key="1">
    <source>
        <dbReference type="SAM" id="Phobius"/>
    </source>
</evidence>
<dbReference type="SUPFAM" id="SSF53448">
    <property type="entry name" value="Nucleotide-diphospho-sugar transferases"/>
    <property type="match status" value="1"/>
</dbReference>
<dbReference type="EMBL" id="VIVK01000001">
    <property type="protein sequence ID" value="TWD82132.1"/>
    <property type="molecule type" value="Genomic_DNA"/>
</dbReference>